<comment type="caution">
    <text evidence="1">The sequence shown here is derived from an EMBL/GenBank/DDBJ whole genome shotgun (WGS) entry which is preliminary data.</text>
</comment>
<accession>A0ABR7UK75</accession>
<gene>
    <name evidence="1" type="ORF">HA482_39630</name>
</gene>
<name>A0ABR7UK75_9BRAD</name>
<proteinExistence type="predicted"/>
<dbReference type="RefSeq" id="WP_188102811.1">
    <property type="nucleotide sequence ID" value="NZ_JAANIH010000028.1"/>
</dbReference>
<sequence length="45" mass="5246">MSDFGRHGRRKDQSVSVAEAGFEAAKQVMEKRFPNVGFRVRMMWD</sequence>
<dbReference type="Proteomes" id="UP000639516">
    <property type="component" value="Unassembled WGS sequence"/>
</dbReference>
<reference evidence="1 2" key="1">
    <citation type="journal article" date="2020" name="Arch. Microbiol.">
        <title>Bradyrhizobium campsiandrae sp. nov., a nitrogen-fixing bacterial strain isolated from a native leguminous tree from the Amazon adapted to flooded conditions.</title>
        <authorList>
            <person name="Cabral Michel D."/>
            <person name="Martins da Costa E."/>
            <person name="Azarias Guimaraes A."/>
            <person name="Soares de Carvalho T."/>
            <person name="Santos de Castro Caputo P."/>
            <person name="Willems A."/>
            <person name="de Souza Moreira F.M."/>
        </authorList>
    </citation>
    <scope>NUCLEOTIDE SEQUENCE [LARGE SCALE GENOMIC DNA]</scope>
    <source>
        <strain evidence="2">INPA 384B</strain>
    </source>
</reference>
<keyword evidence="2" id="KW-1185">Reference proteome</keyword>
<protein>
    <submittedName>
        <fullName evidence="1">Uncharacterized protein</fullName>
    </submittedName>
</protein>
<evidence type="ECO:0000313" key="2">
    <source>
        <dbReference type="Proteomes" id="UP000639516"/>
    </source>
</evidence>
<dbReference type="EMBL" id="JAATTO010000105">
    <property type="protein sequence ID" value="MBC9984303.1"/>
    <property type="molecule type" value="Genomic_DNA"/>
</dbReference>
<organism evidence="1 2">
    <name type="scientific">Bradyrhizobium campsiandrae</name>
    <dbReference type="NCBI Taxonomy" id="1729892"/>
    <lineage>
        <taxon>Bacteria</taxon>
        <taxon>Pseudomonadati</taxon>
        <taxon>Pseudomonadota</taxon>
        <taxon>Alphaproteobacteria</taxon>
        <taxon>Hyphomicrobiales</taxon>
        <taxon>Nitrobacteraceae</taxon>
        <taxon>Bradyrhizobium</taxon>
    </lineage>
</organism>
<evidence type="ECO:0000313" key="1">
    <source>
        <dbReference type="EMBL" id="MBC9984303.1"/>
    </source>
</evidence>